<proteinExistence type="predicted"/>
<accession>A0AAE3IJR6</accession>
<dbReference type="AlphaFoldDB" id="A0AAE3IJR6"/>
<evidence type="ECO:0000313" key="2">
    <source>
        <dbReference type="Proteomes" id="UP001208131"/>
    </source>
</evidence>
<evidence type="ECO:0000313" key="1">
    <source>
        <dbReference type="EMBL" id="MCU6706719.1"/>
    </source>
</evidence>
<keyword evidence="2" id="KW-1185">Reference proteome</keyword>
<dbReference type="Proteomes" id="UP001208131">
    <property type="component" value="Unassembled WGS sequence"/>
</dbReference>
<reference evidence="1 2" key="1">
    <citation type="journal article" date="2021" name="ISME Commun">
        <title>Automated analysis of genomic sequences facilitates high-throughput and comprehensive description of bacteria.</title>
        <authorList>
            <person name="Hitch T.C.A."/>
        </authorList>
    </citation>
    <scope>NUCLEOTIDE SEQUENCE [LARGE SCALE GENOMIC DNA]</scope>
    <source>
        <strain evidence="1 2">Sanger_31</strain>
    </source>
</reference>
<protein>
    <recommendedName>
        <fullName evidence="3">YolD-like protein</fullName>
    </recommendedName>
</protein>
<gene>
    <name evidence="1" type="ORF">OCV57_12410</name>
</gene>
<dbReference type="RefSeq" id="WP_267301814.1">
    <property type="nucleotide sequence ID" value="NZ_JAOQJZ010000015.1"/>
</dbReference>
<evidence type="ECO:0008006" key="3">
    <source>
        <dbReference type="Google" id="ProtNLM"/>
    </source>
</evidence>
<organism evidence="1 2">
    <name type="scientific">Hominimerdicola aceti</name>
    <dbReference type="NCBI Taxonomy" id="2981726"/>
    <lineage>
        <taxon>Bacteria</taxon>
        <taxon>Bacillati</taxon>
        <taxon>Bacillota</taxon>
        <taxon>Clostridia</taxon>
        <taxon>Eubacteriales</taxon>
        <taxon>Oscillospiraceae</taxon>
        <taxon>Hominimerdicola</taxon>
    </lineage>
</organism>
<name>A0AAE3IJR6_9FIRM</name>
<comment type="caution">
    <text evidence="1">The sequence shown here is derived from an EMBL/GenBank/DDBJ whole genome shotgun (WGS) entry which is preliminary data.</text>
</comment>
<sequence length="141" mass="16573">MYDNYYDIKQFSRPHYDDHPQMSISDRAAQFSPFAALTGYDAAVDETARYTEIREELTEDEVNKLNDDLNRLLDMLDERPEIRVTYFVPDKRKSGGSYQSKTGIVRIYDSYTNELVFMDKTRIAVEDMCLVEFVEERGKIQ</sequence>
<dbReference type="EMBL" id="JAOQJZ010000015">
    <property type="protein sequence ID" value="MCU6706719.1"/>
    <property type="molecule type" value="Genomic_DNA"/>
</dbReference>